<dbReference type="InterPro" id="IPR047777">
    <property type="entry name" value="LapA-like_RM"/>
</dbReference>
<gene>
    <name evidence="2" type="ORF">ACFQPB_00565</name>
</gene>
<proteinExistence type="predicted"/>
<accession>A0ABW2QH76</accession>
<dbReference type="EMBL" id="JBHTCA010000001">
    <property type="protein sequence ID" value="MFC7407347.1"/>
    <property type="molecule type" value="Genomic_DNA"/>
</dbReference>
<dbReference type="Pfam" id="PF17963">
    <property type="entry name" value="Big_9"/>
    <property type="match status" value="7"/>
</dbReference>
<feature type="region of interest" description="Disordered" evidence="1">
    <location>
        <begin position="955"/>
        <end position="979"/>
    </location>
</feature>
<dbReference type="NCBIfam" id="NF033682">
    <property type="entry name" value="retention_LapA"/>
    <property type="match status" value="1"/>
</dbReference>
<evidence type="ECO:0000313" key="3">
    <source>
        <dbReference type="Proteomes" id="UP001596501"/>
    </source>
</evidence>
<name>A0ABW2QH76_9BURK</name>
<protein>
    <submittedName>
        <fullName evidence="2">Retention module-containing protein</fullName>
    </submittedName>
</protein>
<sequence length="2059" mass="207465">MTVVSVTGTAFIVGADGAMRAAKPGAKLALGETLVTSANARVELTAEDGATLPVGPQAQLKVDEQLFVTAAPASQQAALASGTIDRVIDTLAGGGDLTEDLEAPAAGAGGGAGDDGNGFVRLLRIVEPVDPLAFDFETSLSDLPPDYQGRPGLIEELPITEPPVNPPEPPAPPAPAPGPAPTPAPTPAPAPSPAPTPAPEPPPAPPAPTPAPPPAVDSVNRVYEAGMPQGTKSETDDEIATGTLAMPAGWTPVPITGSTPYGTYSINADGTYTYTLTTATTDVGGVPETDPISYQMTDGQGNFVTNTLTITIIDDVPIAKDDGVQTVTEDGDMQSVSGNVLDNDVYGADGQHATTAFAWGDNTAAAAVLAQYGTLTLGPDGSYVFVLNNGSAAVQALTANDRVEQTLTYTIRDADGDMSTAQVTIRIQGQDDTMGLQAPGVTVHESGLRSVTDTNNSETAQGSITLESSSPLQKVAIGGKVFTLAQLQDLASLSPAERSVVTAKGTLTLTGFVPDATGGGSLQYSYVLATAQNHTPGVPLLDEFEVTLQSAAGNAQTTLTVEILDDAPFARDDADQVTAGATGLLARSTNGNVIDGVGTTSASTGVDVAGADGALRVVSSNGQDVVGPTQIVGVYGTLTLLPNGFYTYTVTNPAAVDGMSDVFEYTVSDADGSTATATLTVFLGRDALVPQVTGDSAQVSEAGLAVGSQPTSNVHVAEGQFTVKDNGQGFALTVAGVPVVLSSGLPQTINGGLGTLEIIGYTVTGSGAGTEYLIDYRYTLTQATANNTAPVQEVFAISVIDGTGDPSNVGQIVIDVLDDAPVARHDTDTVPADRGLVARGNVITGEGTSEGLGGVGADSISADGTRVSGVVRVENGASAVPGATLSGRYGQLVLQPDGSYTYTVTSNHGGDAVGKKEVFEYTLTDGDGTARKATLTIEIGPSVLVPRVEATGGEVHESDLNPRGTDAGLVTGSTPEGTREITEGTFRVDMSGENGWRSVTINGTAVAVGAVIETAHGRLTITQWPTSGEIRNGRYTYELLKPADHSAGEVTDSFTLRAVDFSGDVGEKTFEIRIVDDAPVTHPDANQTLGYPKLISTGNVISAAVGEPDRAGADGALHVVRVSTAVGAGSSADVSGGVATLQGQYGMLTLLANGQYVYEVRQMVTGTSPVNDTFTYTVRDRDGTESSTQLVITIDPLGGGSGGSEPVILFNPVEVDEEGLDPGGSSAGNGTQTVSSNFILLGFGVGTPTLQIAGQPVDLANLGSGVAVPTANGLMTITGWDAATGVVSYTYTLTSPLDHTAASVDNVSIVASSASDPSVSQNASLPVTVLDDTPVARDDVDSVQVGAANPATGNLLTGVDAAGGDSNTTDGVADAPGADGVLRVTQVNGVAVATSGDTVVVGLYGTLTIGADGRYSYQPTAANNAGKQDVFSYTVADGDGSTSTAKLTLNLLPNNTVPVVTVTPGPDGLVFQESHLPIGSNPGGTGEKLTGFTVTVQTGGVPLTSITNPYTSATHQLSAISGASSSNPISFANANYRITYTSYTVSGDTVSFTYDVERLSRVANVNDADVTSVLTWRATNTLGAVSADNAAPAQVRHQFVDDHHTAVDDTFSAVEGAGLLATGSLITNDLKGADGAITVVGAGLGPATGAPTVGGVGLVLNGNYGTLVVAANGSYTYTGVAQSVPVGATETFHYTIADADGSRSSATVTIQIEQDTRVPVVTIASFGPVYEAGLTLADVLSGDFIGSQAGELAVPTRTSGSFAIQGNGEVVTLKIDGVPVALTPVSVGSSYGGDHGVLYITAIAINAAGEVVVSFDYQLKDNRVGTGGDSFSLSVTDATGDTVVQPLVIDIVDDAPVARDDTDSGLAIEGALVQGNLITGEGTNEGLWGAGADASGADGAVVAGLAAGDTLPGVAPAGSYTVAGAFGQLTVWPNGSYSYEVSAAGASGGTDVFTYLLQDADGSTSTAKLTIELSGSAGRALGTLLPEGNALTALDVLAPESVLPLDAGAPQGPAPEVTEPTADAAPVAPHSADVLHLSLDWDLLAADPLKPGSAGPSDG</sequence>
<feature type="compositionally biased region" description="Pro residues" evidence="1">
    <location>
        <begin position="160"/>
        <end position="215"/>
    </location>
</feature>
<evidence type="ECO:0000313" key="2">
    <source>
        <dbReference type="EMBL" id="MFC7407347.1"/>
    </source>
</evidence>
<evidence type="ECO:0000256" key="1">
    <source>
        <dbReference type="SAM" id="MobiDB-lite"/>
    </source>
</evidence>
<reference evidence="3" key="1">
    <citation type="journal article" date="2019" name="Int. J. Syst. Evol. Microbiol.">
        <title>The Global Catalogue of Microorganisms (GCM) 10K type strain sequencing project: providing services to taxonomists for standard genome sequencing and annotation.</title>
        <authorList>
            <consortium name="The Broad Institute Genomics Platform"/>
            <consortium name="The Broad Institute Genome Sequencing Center for Infectious Disease"/>
            <person name="Wu L."/>
            <person name="Ma J."/>
        </authorList>
    </citation>
    <scope>NUCLEOTIDE SEQUENCE [LARGE SCALE GENOMIC DNA]</scope>
    <source>
        <strain evidence="3">CGMCC 1.12371</strain>
    </source>
</reference>
<dbReference type="Proteomes" id="UP001596501">
    <property type="component" value="Unassembled WGS sequence"/>
</dbReference>
<dbReference type="NCBIfam" id="TIGR01965">
    <property type="entry name" value="VCBS_repeat"/>
    <property type="match status" value="7"/>
</dbReference>
<comment type="caution">
    <text evidence="2">The sequence shown here is derived from an EMBL/GenBank/DDBJ whole genome shotgun (WGS) entry which is preliminary data.</text>
</comment>
<dbReference type="InterPro" id="IPR010221">
    <property type="entry name" value="VCBS_dom"/>
</dbReference>
<keyword evidence="3" id="KW-1185">Reference proteome</keyword>
<feature type="region of interest" description="Disordered" evidence="1">
    <location>
        <begin position="137"/>
        <end position="218"/>
    </location>
</feature>
<organism evidence="2 3">
    <name type="scientific">Hydrogenophaga atypica</name>
    <dbReference type="NCBI Taxonomy" id="249409"/>
    <lineage>
        <taxon>Bacteria</taxon>
        <taxon>Pseudomonadati</taxon>
        <taxon>Pseudomonadota</taxon>
        <taxon>Betaproteobacteria</taxon>
        <taxon>Burkholderiales</taxon>
        <taxon>Comamonadaceae</taxon>
        <taxon>Hydrogenophaga</taxon>
    </lineage>
</organism>